<name>A0A1V6RBY7_9EURO</name>
<keyword evidence="1" id="KW-0812">Transmembrane</keyword>
<feature type="transmembrane region" description="Helical" evidence="1">
    <location>
        <begin position="24"/>
        <end position="46"/>
    </location>
</feature>
<evidence type="ECO:0000256" key="1">
    <source>
        <dbReference type="SAM" id="Phobius"/>
    </source>
</evidence>
<reference evidence="3" key="1">
    <citation type="journal article" date="2017" name="Nat. Microbiol.">
        <title>Global analysis of biosynthetic gene clusters reveals vast potential of secondary metabolite production in Penicillium species.</title>
        <authorList>
            <person name="Nielsen J.C."/>
            <person name="Grijseels S."/>
            <person name="Prigent S."/>
            <person name="Ji B."/>
            <person name="Dainat J."/>
            <person name="Nielsen K.F."/>
            <person name="Frisvad J.C."/>
            <person name="Workman M."/>
            <person name="Nielsen J."/>
        </authorList>
    </citation>
    <scope>NUCLEOTIDE SEQUENCE [LARGE SCALE GENOMIC DNA]</scope>
    <source>
        <strain evidence="3">IBT 29525</strain>
    </source>
</reference>
<comment type="caution">
    <text evidence="2">The sequence shown here is derived from an EMBL/GenBank/DDBJ whole genome shotgun (WGS) entry which is preliminary data.</text>
</comment>
<organism evidence="2 3">
    <name type="scientific">Penicillium solitum</name>
    <dbReference type="NCBI Taxonomy" id="60172"/>
    <lineage>
        <taxon>Eukaryota</taxon>
        <taxon>Fungi</taxon>
        <taxon>Dikarya</taxon>
        <taxon>Ascomycota</taxon>
        <taxon>Pezizomycotina</taxon>
        <taxon>Eurotiomycetes</taxon>
        <taxon>Eurotiomycetidae</taxon>
        <taxon>Eurotiales</taxon>
        <taxon>Aspergillaceae</taxon>
        <taxon>Penicillium</taxon>
    </lineage>
</organism>
<dbReference type="GO" id="GO:0005794">
    <property type="term" value="C:Golgi apparatus"/>
    <property type="evidence" value="ECO:0007669"/>
    <property type="project" value="TreeGrafter"/>
</dbReference>
<sequence length="220" mass="24264">MLLIPVAFIVMLLGIWVVQHERTLGVVAIIICYLGLLAYLISRIIILFGASTAGKDMMLFFAFMSVVLTSGTILCTIVCIKNFDRGFIGINNSKNGHAQESYSVPTGYSRTEPPPGDEIEMYADICEQVEKRRSVGEMTALLDEKITEDYQTLRQDAVDDGIGNPYAAIKFACYNAADPNQKGIMPIYIQILIVMMDGDLVAAMDRQGFPSSFRLPGFPS</sequence>
<dbReference type="PANTHER" id="PTHR34391">
    <property type="entry name" value="UPF0658 GOLGI APPARATUS MEMBRANE PROTEIN C1952.10C-RELATED"/>
    <property type="match status" value="1"/>
</dbReference>
<dbReference type="InterPro" id="IPR040410">
    <property type="entry name" value="UPF0658_Golgi"/>
</dbReference>
<evidence type="ECO:0000313" key="2">
    <source>
        <dbReference type="EMBL" id="OQD98827.1"/>
    </source>
</evidence>
<keyword evidence="1" id="KW-1133">Transmembrane helix</keyword>
<proteinExistence type="predicted"/>
<keyword evidence="3" id="KW-1185">Reference proteome</keyword>
<feature type="transmembrane region" description="Helical" evidence="1">
    <location>
        <begin position="58"/>
        <end position="83"/>
    </location>
</feature>
<accession>A0A1V6RBY7</accession>
<dbReference type="PANTHER" id="PTHR34391:SF1">
    <property type="entry name" value="UPF0658 GOLGI APPARATUS MEMBRANE PROTEIN C1952.10C-RELATED"/>
    <property type="match status" value="1"/>
</dbReference>
<gene>
    <name evidence="2" type="ORF">PENSOL_c008G05940</name>
</gene>
<dbReference type="AlphaFoldDB" id="A0A1V6RBY7"/>
<protein>
    <submittedName>
        <fullName evidence="2">Uncharacterized protein</fullName>
    </submittedName>
</protein>
<keyword evidence="1" id="KW-0472">Membrane</keyword>
<dbReference type="EMBL" id="MDYO01000008">
    <property type="protein sequence ID" value="OQD98827.1"/>
    <property type="molecule type" value="Genomic_DNA"/>
</dbReference>
<evidence type="ECO:0000313" key="3">
    <source>
        <dbReference type="Proteomes" id="UP000191612"/>
    </source>
</evidence>
<dbReference type="STRING" id="60172.A0A1V6RBY7"/>
<dbReference type="Proteomes" id="UP000191612">
    <property type="component" value="Unassembled WGS sequence"/>
</dbReference>